<dbReference type="EMBL" id="LYPA01000064">
    <property type="protein sequence ID" value="OBR65051.1"/>
    <property type="molecule type" value="Genomic_DNA"/>
</dbReference>
<evidence type="ECO:0000313" key="1">
    <source>
        <dbReference type="EMBL" id="OBR65051.1"/>
    </source>
</evidence>
<reference evidence="1 2" key="1">
    <citation type="submission" date="2016-05" db="EMBL/GenBank/DDBJ databases">
        <title>Paenibacillus oryzae. sp. nov., isolated from the rice root.</title>
        <authorList>
            <person name="Zhang J."/>
            <person name="Zhang X."/>
        </authorList>
    </citation>
    <scope>NUCLEOTIDE SEQUENCE [LARGE SCALE GENOMIC DNA]</scope>
    <source>
        <strain evidence="1 2">1DrF-4</strain>
    </source>
</reference>
<proteinExistence type="predicted"/>
<sequence length="147" mass="16654">MEYVRVLEIPPCKMVSSQCGMFGDGKLEAFDEWFSTLERGIYPKDFLWQDNERGGFVWYYVHSEGMQVPEGFEVVDFPGGLYAVASEIDGQDSTDTITAIKQFIKEKGCFAEDDSRVYLGTIPTPPTAAKAMGYNQMDYFVPIKRVD</sequence>
<protein>
    <submittedName>
        <fullName evidence="1">Uncharacterized protein</fullName>
    </submittedName>
</protein>
<dbReference type="Proteomes" id="UP000092024">
    <property type="component" value="Unassembled WGS sequence"/>
</dbReference>
<name>A0A1A5YHB6_9BACL</name>
<comment type="caution">
    <text evidence="1">The sequence shown here is derived from an EMBL/GenBank/DDBJ whole genome shotgun (WGS) entry which is preliminary data.</text>
</comment>
<keyword evidence="2" id="KW-1185">Reference proteome</keyword>
<dbReference type="OrthoDB" id="2043087at2"/>
<evidence type="ECO:0000313" key="2">
    <source>
        <dbReference type="Proteomes" id="UP000092024"/>
    </source>
</evidence>
<dbReference type="AlphaFoldDB" id="A0A1A5YHB6"/>
<dbReference type="RefSeq" id="WP_068684345.1">
    <property type="nucleotide sequence ID" value="NZ_LYPA01000064.1"/>
</dbReference>
<accession>A0A1A5YHB6</accession>
<gene>
    <name evidence="1" type="ORF">A7K91_05680</name>
</gene>
<organism evidence="1 2">
    <name type="scientific">Paenibacillus oryzae</name>
    <dbReference type="NCBI Taxonomy" id="1844972"/>
    <lineage>
        <taxon>Bacteria</taxon>
        <taxon>Bacillati</taxon>
        <taxon>Bacillota</taxon>
        <taxon>Bacilli</taxon>
        <taxon>Bacillales</taxon>
        <taxon>Paenibacillaceae</taxon>
        <taxon>Paenibacillus</taxon>
    </lineage>
</organism>